<reference evidence="3" key="1">
    <citation type="submission" date="2022-11" db="EMBL/GenBank/DDBJ databases">
        <title>Hoeflea poritis sp. nov., isolated from scleractinian coral Porites lutea.</title>
        <authorList>
            <person name="Zhang G."/>
            <person name="Wei Q."/>
            <person name="Cai L."/>
        </authorList>
    </citation>
    <scope>NUCLEOTIDE SEQUENCE</scope>
    <source>
        <strain evidence="3">E7-10</strain>
    </source>
</reference>
<dbReference type="InterPro" id="IPR036291">
    <property type="entry name" value="NAD(P)-bd_dom_sf"/>
</dbReference>
<dbReference type="SUPFAM" id="SSF51735">
    <property type="entry name" value="NAD(P)-binding Rossmann-fold domains"/>
    <property type="match status" value="1"/>
</dbReference>
<dbReference type="PANTHER" id="PTHR42760">
    <property type="entry name" value="SHORT-CHAIN DEHYDROGENASES/REDUCTASES FAMILY MEMBER"/>
    <property type="match status" value="1"/>
</dbReference>
<evidence type="ECO:0000259" key="2">
    <source>
        <dbReference type="SMART" id="SM00822"/>
    </source>
</evidence>
<dbReference type="PRINTS" id="PR00080">
    <property type="entry name" value="SDRFAMILY"/>
</dbReference>
<accession>A0ABT4VIX0</accession>
<sequence>MGRLKGKSCIVTGGAKGLGLAFSKALLGEGANVLIADVADGSEAAAQIGARYKRTDVSDPTDASDAADACIDAFGGIDILVNNAAVYATLPLARYDEIDPELWDKVMAVNVRGAFNMVRAAGPHMERQKSGKIINVTSGTVYKGMPGMLHYIASKGALTAMTRALSRELGPAGICVNSLAPGLTLSSSILENEEHVDVARPKVIASRALARDAYPDDLLGALIFLASSDSDFVTGQTVAVDGGSINT</sequence>
<gene>
    <name evidence="3" type="ORF">OOZ53_04760</name>
</gene>
<dbReference type="SMART" id="SM00822">
    <property type="entry name" value="PKS_KR"/>
    <property type="match status" value="1"/>
</dbReference>
<dbReference type="Gene3D" id="3.40.50.720">
    <property type="entry name" value="NAD(P)-binding Rossmann-like Domain"/>
    <property type="match status" value="1"/>
</dbReference>
<comment type="caution">
    <text evidence="3">The sequence shown here is derived from an EMBL/GenBank/DDBJ whole genome shotgun (WGS) entry which is preliminary data.</text>
</comment>
<feature type="domain" description="Ketoreductase" evidence="2">
    <location>
        <begin position="7"/>
        <end position="182"/>
    </location>
</feature>
<dbReference type="InterPro" id="IPR057326">
    <property type="entry name" value="KR_dom"/>
</dbReference>
<evidence type="ECO:0000256" key="1">
    <source>
        <dbReference type="ARBA" id="ARBA00006484"/>
    </source>
</evidence>
<dbReference type="InterPro" id="IPR002347">
    <property type="entry name" value="SDR_fam"/>
</dbReference>
<evidence type="ECO:0000313" key="3">
    <source>
        <dbReference type="EMBL" id="MDA4844647.1"/>
    </source>
</evidence>
<keyword evidence="4" id="KW-1185">Reference proteome</keyword>
<dbReference type="Pfam" id="PF13561">
    <property type="entry name" value="adh_short_C2"/>
    <property type="match status" value="1"/>
</dbReference>
<name>A0ABT4VIX0_9HYPH</name>
<dbReference type="RefSeq" id="WP_271088176.1">
    <property type="nucleotide sequence ID" value="NZ_JAPJZH010000002.1"/>
</dbReference>
<proteinExistence type="inferred from homology"/>
<evidence type="ECO:0000313" key="4">
    <source>
        <dbReference type="Proteomes" id="UP001148313"/>
    </source>
</evidence>
<comment type="similarity">
    <text evidence="1">Belongs to the short-chain dehydrogenases/reductases (SDR) family.</text>
</comment>
<dbReference type="PRINTS" id="PR00081">
    <property type="entry name" value="GDHRDH"/>
</dbReference>
<organism evidence="3 4">
    <name type="scientific">Hoeflea poritis</name>
    <dbReference type="NCBI Taxonomy" id="2993659"/>
    <lineage>
        <taxon>Bacteria</taxon>
        <taxon>Pseudomonadati</taxon>
        <taxon>Pseudomonadota</taxon>
        <taxon>Alphaproteobacteria</taxon>
        <taxon>Hyphomicrobiales</taxon>
        <taxon>Rhizobiaceae</taxon>
        <taxon>Hoeflea</taxon>
    </lineage>
</organism>
<dbReference type="Proteomes" id="UP001148313">
    <property type="component" value="Unassembled WGS sequence"/>
</dbReference>
<dbReference type="EMBL" id="JAPJZH010000002">
    <property type="protein sequence ID" value="MDA4844647.1"/>
    <property type="molecule type" value="Genomic_DNA"/>
</dbReference>
<dbReference type="CDD" id="cd05233">
    <property type="entry name" value="SDR_c"/>
    <property type="match status" value="1"/>
</dbReference>
<protein>
    <submittedName>
        <fullName evidence="3">SDR family oxidoreductase</fullName>
    </submittedName>
</protein>